<keyword evidence="2" id="KW-1185">Reference proteome</keyword>
<reference evidence="1 2" key="1">
    <citation type="submission" date="2018-06" db="EMBL/GenBank/DDBJ databases">
        <title>Comparative genomics reveals the genomic features of Rhizophagus irregularis, R. cerebriforme, R. diaphanum and Gigaspora rosea, and their symbiotic lifestyle signature.</title>
        <authorList>
            <person name="Morin E."/>
            <person name="San Clemente H."/>
            <person name="Chen E.C.H."/>
            <person name="De La Providencia I."/>
            <person name="Hainaut M."/>
            <person name="Kuo A."/>
            <person name="Kohler A."/>
            <person name="Murat C."/>
            <person name="Tang N."/>
            <person name="Roy S."/>
            <person name="Loubradou J."/>
            <person name="Henrissat B."/>
            <person name="Grigoriev I.V."/>
            <person name="Corradi N."/>
            <person name="Roux C."/>
            <person name="Martin F.M."/>
        </authorList>
    </citation>
    <scope>NUCLEOTIDE SEQUENCE [LARGE SCALE GENOMIC DNA]</scope>
    <source>
        <strain evidence="1 2">DAOM 194757</strain>
    </source>
</reference>
<evidence type="ECO:0000313" key="2">
    <source>
        <dbReference type="Proteomes" id="UP000266673"/>
    </source>
</evidence>
<dbReference type="Proteomes" id="UP000266673">
    <property type="component" value="Unassembled WGS sequence"/>
</dbReference>
<comment type="caution">
    <text evidence="1">The sequence shown here is derived from an EMBL/GenBank/DDBJ whole genome shotgun (WGS) entry which is preliminary data.</text>
</comment>
<evidence type="ECO:0000313" key="1">
    <source>
        <dbReference type="EMBL" id="RIB30753.1"/>
    </source>
</evidence>
<name>A0A397WCM3_9GLOM</name>
<dbReference type="AlphaFoldDB" id="A0A397WCM3"/>
<accession>A0A397WCM3</accession>
<proteinExistence type="predicted"/>
<gene>
    <name evidence="1" type="ORF">C2G38_2151904</name>
</gene>
<sequence>MRVTQIWSQEIVAKGNVMELFHLLLSGPLVINLVSVTLKTDKNWIFGLPKCRSGLKKLTDLGSKLTVEVMSDTFNYFENRLGNIVLDLRKVGLHGLEELVKYRFLKLSPTFYRCVIEVLGPYTEINKVCFDDIHESHVCADLYLLFLET</sequence>
<dbReference type="EMBL" id="QKWP01000006">
    <property type="protein sequence ID" value="RIB30753.1"/>
    <property type="molecule type" value="Genomic_DNA"/>
</dbReference>
<dbReference type="OrthoDB" id="270318at2759"/>
<protein>
    <submittedName>
        <fullName evidence="1">Uncharacterized protein</fullName>
    </submittedName>
</protein>
<organism evidence="1 2">
    <name type="scientific">Gigaspora rosea</name>
    <dbReference type="NCBI Taxonomy" id="44941"/>
    <lineage>
        <taxon>Eukaryota</taxon>
        <taxon>Fungi</taxon>
        <taxon>Fungi incertae sedis</taxon>
        <taxon>Mucoromycota</taxon>
        <taxon>Glomeromycotina</taxon>
        <taxon>Glomeromycetes</taxon>
        <taxon>Diversisporales</taxon>
        <taxon>Gigasporaceae</taxon>
        <taxon>Gigaspora</taxon>
    </lineage>
</organism>